<evidence type="ECO:0000259" key="2">
    <source>
        <dbReference type="Pfam" id="PF00892"/>
    </source>
</evidence>
<evidence type="ECO:0000313" key="4">
    <source>
        <dbReference type="Proteomes" id="UP000006228"/>
    </source>
</evidence>
<feature type="transmembrane region" description="Helical" evidence="1">
    <location>
        <begin position="93"/>
        <end position="114"/>
    </location>
</feature>
<name>E8M0W6_PHOS4</name>
<feature type="domain" description="EamA" evidence="2">
    <location>
        <begin position="145"/>
        <end position="268"/>
    </location>
</feature>
<keyword evidence="1" id="KW-0812">Transmembrane</keyword>
<dbReference type="GO" id="GO:0016020">
    <property type="term" value="C:membrane"/>
    <property type="evidence" value="ECO:0007669"/>
    <property type="project" value="InterPro"/>
</dbReference>
<feature type="transmembrane region" description="Helical" evidence="1">
    <location>
        <begin position="121"/>
        <end position="139"/>
    </location>
</feature>
<feature type="transmembrane region" description="Helical" evidence="1">
    <location>
        <begin position="66"/>
        <end position="87"/>
    </location>
</feature>
<dbReference type="SUPFAM" id="SSF103481">
    <property type="entry name" value="Multidrug resistance efflux transporter EmrE"/>
    <property type="match status" value="2"/>
</dbReference>
<dbReference type="InterPro" id="IPR037185">
    <property type="entry name" value="EmrE-like"/>
</dbReference>
<keyword evidence="1" id="KW-0472">Membrane</keyword>
<organism evidence="3 4">
    <name type="scientific">Vibrio sinaloensis DSM 21326</name>
    <dbReference type="NCBI Taxonomy" id="945550"/>
    <lineage>
        <taxon>Bacteria</taxon>
        <taxon>Pseudomonadati</taxon>
        <taxon>Pseudomonadota</taxon>
        <taxon>Gammaproteobacteria</taxon>
        <taxon>Vibrionales</taxon>
        <taxon>Vibrionaceae</taxon>
        <taxon>Vibrio</taxon>
        <taxon>Vibrio oreintalis group</taxon>
    </lineage>
</organism>
<feature type="domain" description="EamA" evidence="2">
    <location>
        <begin position="6"/>
        <end position="137"/>
    </location>
</feature>
<feature type="transmembrane region" description="Helical" evidence="1">
    <location>
        <begin position="145"/>
        <end position="163"/>
    </location>
</feature>
<dbReference type="AlphaFoldDB" id="E8M0W6"/>
<feature type="transmembrane region" description="Helical" evidence="1">
    <location>
        <begin position="35"/>
        <end position="54"/>
    </location>
</feature>
<dbReference type="Pfam" id="PF00892">
    <property type="entry name" value="EamA"/>
    <property type="match status" value="2"/>
</dbReference>
<feature type="transmembrane region" description="Helical" evidence="1">
    <location>
        <begin position="201"/>
        <end position="220"/>
    </location>
</feature>
<feature type="transmembrane region" description="Helical" evidence="1">
    <location>
        <begin position="257"/>
        <end position="276"/>
    </location>
</feature>
<dbReference type="Proteomes" id="UP000006228">
    <property type="component" value="Unassembled WGS sequence"/>
</dbReference>
<accession>E8M0W6</accession>
<dbReference type="RefSeq" id="WP_008072472.1">
    <property type="nucleotide sequence ID" value="NZ_AEVT01000002.1"/>
</dbReference>
<dbReference type="EMBL" id="AEVT01000002">
    <property type="protein sequence ID" value="EGA72352.1"/>
    <property type="molecule type" value="Genomic_DNA"/>
</dbReference>
<dbReference type="GeneID" id="95567325"/>
<protein>
    <recommendedName>
        <fullName evidence="2">EamA domain-containing protein</fullName>
    </recommendedName>
</protein>
<dbReference type="OrthoDB" id="148351at2"/>
<evidence type="ECO:0000256" key="1">
    <source>
        <dbReference type="SAM" id="Phobius"/>
    </source>
</evidence>
<gene>
    <name evidence="3" type="ORF">VISI1226_20460</name>
</gene>
<dbReference type="eggNOG" id="COG0697">
    <property type="taxonomic scope" value="Bacteria"/>
</dbReference>
<proteinExistence type="predicted"/>
<feature type="transmembrane region" description="Helical" evidence="1">
    <location>
        <begin position="232"/>
        <end position="251"/>
    </location>
</feature>
<keyword evidence="1" id="KW-1133">Transmembrane helix</keyword>
<dbReference type="PANTHER" id="PTHR22911:SF103">
    <property type="entry name" value="BLR2811 PROTEIN"/>
    <property type="match status" value="1"/>
</dbReference>
<sequence>MPAQHLAIILLVIGNLAASLSDVAVKLLDGQVPTFQYVFLRQLLSLLIVFPLWWRQPYEKRQLQKVTVNLLRAHLILIGSGCMIIAITHLPLATANAVFYAAPLIMLPLSAWLLREPPSITKSLATLLGFTGVLVVLRPSEFHSAAWFALGTAITIALFNVSARRLPPEQGVVSTLFWTSALSLPLSAILALYYWRPISAHEIILILSSALLILGYNGLAVMAYRKAPASNIAVAENSGLFFVTLFGVLWFAEVPDWLTAVGIILIVVPLIPWRLFKKQQVGFQ</sequence>
<evidence type="ECO:0000313" key="3">
    <source>
        <dbReference type="EMBL" id="EGA72352.1"/>
    </source>
</evidence>
<comment type="caution">
    <text evidence="3">The sequence shown here is derived from an EMBL/GenBank/DDBJ whole genome shotgun (WGS) entry which is preliminary data.</text>
</comment>
<feature type="transmembrane region" description="Helical" evidence="1">
    <location>
        <begin position="175"/>
        <end position="195"/>
    </location>
</feature>
<reference evidence="3 4" key="1">
    <citation type="journal article" date="2012" name="Int. J. Syst. Evol. Microbiol.">
        <title>Vibrio caribbeanicus sp. nov., isolated from the marine sponge Scleritoderma cyanea.</title>
        <authorList>
            <person name="Hoffmann M."/>
            <person name="Monday S.R."/>
            <person name="Allard M.W."/>
            <person name="Strain E.A."/>
            <person name="Whittaker P."/>
            <person name="Naum M."/>
            <person name="McCarthy P.J."/>
            <person name="Lopez J.V."/>
            <person name="Fischer M."/>
            <person name="Brown E.W."/>
        </authorList>
    </citation>
    <scope>NUCLEOTIDE SEQUENCE [LARGE SCALE GENOMIC DNA]</scope>
    <source>
        <strain evidence="4">DSMZ 21326</strain>
    </source>
</reference>
<dbReference type="InterPro" id="IPR000620">
    <property type="entry name" value="EamA_dom"/>
</dbReference>
<dbReference type="PANTHER" id="PTHR22911">
    <property type="entry name" value="ACYL-MALONYL CONDENSING ENZYME-RELATED"/>
    <property type="match status" value="1"/>
</dbReference>